<keyword evidence="1" id="KW-1133">Transmembrane helix</keyword>
<comment type="caution">
    <text evidence="2">The sequence shown here is derived from an EMBL/GenBank/DDBJ whole genome shotgun (WGS) entry which is preliminary data.</text>
</comment>
<sequence length="100" mass="11391">MSDFCRIIKMSGFTGHFEVKNLACSNRNRRIRKVGAIPPMPRRPSITAASTIDQNKNPALIVVFQPRLEDPSHIWILLWFGLAVAFRVSVRDFACSRMMS</sequence>
<name>A0A4Y2QQ01_ARAVE</name>
<feature type="transmembrane region" description="Helical" evidence="1">
    <location>
        <begin position="72"/>
        <end position="90"/>
    </location>
</feature>
<keyword evidence="1" id="KW-0812">Transmembrane</keyword>
<evidence type="ECO:0000256" key="1">
    <source>
        <dbReference type="SAM" id="Phobius"/>
    </source>
</evidence>
<evidence type="ECO:0000313" key="3">
    <source>
        <dbReference type="Proteomes" id="UP000499080"/>
    </source>
</evidence>
<keyword evidence="1" id="KW-0472">Membrane</keyword>
<dbReference type="Proteomes" id="UP000499080">
    <property type="component" value="Unassembled WGS sequence"/>
</dbReference>
<keyword evidence="3" id="KW-1185">Reference proteome</keyword>
<dbReference type="AlphaFoldDB" id="A0A4Y2QQ01"/>
<dbReference type="EMBL" id="BGPR01014479">
    <property type="protein sequence ID" value="GBN65393.1"/>
    <property type="molecule type" value="Genomic_DNA"/>
</dbReference>
<organism evidence="2 3">
    <name type="scientific">Araneus ventricosus</name>
    <name type="common">Orbweaver spider</name>
    <name type="synonym">Epeira ventricosa</name>
    <dbReference type="NCBI Taxonomy" id="182803"/>
    <lineage>
        <taxon>Eukaryota</taxon>
        <taxon>Metazoa</taxon>
        <taxon>Ecdysozoa</taxon>
        <taxon>Arthropoda</taxon>
        <taxon>Chelicerata</taxon>
        <taxon>Arachnida</taxon>
        <taxon>Araneae</taxon>
        <taxon>Araneomorphae</taxon>
        <taxon>Entelegynae</taxon>
        <taxon>Araneoidea</taxon>
        <taxon>Araneidae</taxon>
        <taxon>Araneus</taxon>
    </lineage>
</organism>
<accession>A0A4Y2QQ01</accession>
<gene>
    <name evidence="2" type="ORF">AVEN_198009_1</name>
</gene>
<evidence type="ECO:0000313" key="2">
    <source>
        <dbReference type="EMBL" id="GBN65393.1"/>
    </source>
</evidence>
<proteinExistence type="predicted"/>
<reference evidence="2 3" key="1">
    <citation type="journal article" date="2019" name="Sci. Rep.">
        <title>Orb-weaving spider Araneus ventricosus genome elucidates the spidroin gene catalogue.</title>
        <authorList>
            <person name="Kono N."/>
            <person name="Nakamura H."/>
            <person name="Ohtoshi R."/>
            <person name="Moran D.A.P."/>
            <person name="Shinohara A."/>
            <person name="Yoshida Y."/>
            <person name="Fujiwara M."/>
            <person name="Mori M."/>
            <person name="Tomita M."/>
            <person name="Arakawa K."/>
        </authorList>
    </citation>
    <scope>NUCLEOTIDE SEQUENCE [LARGE SCALE GENOMIC DNA]</scope>
</reference>
<protein>
    <submittedName>
        <fullName evidence="2">Uncharacterized protein</fullName>
    </submittedName>
</protein>